<accession>G7W289</accession>
<reference evidence="2 3" key="3">
    <citation type="journal article" date="2012" name="J. Bacteriol.">
        <title>Genome Sequence of Paenibacillus terrae HPL-003, a Xylanase-Producing Bacterium Isolated from Soil Found in Forest Residue.</title>
        <authorList>
            <person name="Shin S.H."/>
            <person name="Kim S."/>
            <person name="Kim J.Y."/>
            <person name="Song H.Y."/>
            <person name="Cho S.J."/>
            <person name="Kim D.R."/>
            <person name="Lee K.I."/>
            <person name="Lim H.K."/>
            <person name="Park N.J."/>
            <person name="Hwang I.T."/>
            <person name="Yang K.S."/>
        </authorList>
    </citation>
    <scope>NUCLEOTIDE SEQUENCE [LARGE SCALE GENOMIC DNA]</scope>
    <source>
        <strain evidence="2 3">HPL-003</strain>
    </source>
</reference>
<reference evidence="3" key="1">
    <citation type="submission" date="2011-11" db="EMBL/GenBank/DDBJ databases">
        <title>Complete sequence of Paenibacillus terrae HPL-003.</title>
        <authorList>
            <person name="Shin S.H."/>
            <person name="Kim S."/>
            <person name="Kim J.Y."/>
        </authorList>
    </citation>
    <scope>NUCLEOTIDE SEQUENCE [LARGE SCALE GENOMIC DNA]</scope>
    <source>
        <strain evidence="3">HPL-003</strain>
    </source>
</reference>
<gene>
    <name evidence="2" type="ordered locus">HPL003_14610</name>
</gene>
<keyword evidence="1" id="KW-1133">Transmembrane helix</keyword>
<evidence type="ECO:0000313" key="3">
    <source>
        <dbReference type="Proteomes" id="UP000005876"/>
    </source>
</evidence>
<dbReference type="eggNOG" id="ENOG50307J1">
    <property type="taxonomic scope" value="Bacteria"/>
</dbReference>
<dbReference type="EMBL" id="CP003107">
    <property type="protein sequence ID" value="AET59673.1"/>
    <property type="molecule type" value="Genomic_DNA"/>
</dbReference>
<dbReference type="KEGG" id="pta:HPL003_14610"/>
<evidence type="ECO:0000313" key="2">
    <source>
        <dbReference type="EMBL" id="AET59673.1"/>
    </source>
</evidence>
<evidence type="ECO:0000256" key="1">
    <source>
        <dbReference type="SAM" id="Phobius"/>
    </source>
</evidence>
<dbReference type="HOGENOM" id="CLU_2288785_0_0_9"/>
<protein>
    <submittedName>
        <fullName evidence="2">Uncharacterized protein</fullName>
    </submittedName>
</protein>
<dbReference type="AlphaFoldDB" id="G7W289"/>
<name>G7W289_PAETH</name>
<sequence length="101" mass="12125">MALILEEFVVVMTVTVMVTMMTMFPVVMTSCYKVFMKPMMPFRLKLNDSHLNNFLSNAFSWLREMTMTRTMFKHIQIRLQFFEIEYTMEALNNRKPTSDYL</sequence>
<proteinExistence type="predicted"/>
<dbReference type="STRING" id="985665.HPL003_14610"/>
<keyword evidence="1" id="KW-0812">Transmembrane</keyword>
<feature type="transmembrane region" description="Helical" evidence="1">
    <location>
        <begin position="12"/>
        <end position="35"/>
    </location>
</feature>
<organism evidence="2 3">
    <name type="scientific">Paenibacillus terrae (strain HPL-003)</name>
    <dbReference type="NCBI Taxonomy" id="985665"/>
    <lineage>
        <taxon>Bacteria</taxon>
        <taxon>Bacillati</taxon>
        <taxon>Bacillota</taxon>
        <taxon>Bacilli</taxon>
        <taxon>Bacillales</taxon>
        <taxon>Paenibacillaceae</taxon>
        <taxon>Paenibacillus</taxon>
    </lineage>
</organism>
<keyword evidence="1" id="KW-0472">Membrane</keyword>
<reference key="2">
    <citation type="submission" date="2011-11" db="EMBL/GenBank/DDBJ databases">
        <authorList>
            <person name="Shin S.H."/>
            <person name="Kim S."/>
            <person name="Kim J.Y."/>
        </authorList>
    </citation>
    <scope>NUCLEOTIDE SEQUENCE</scope>
    <source>
        <strain>HPL-003</strain>
    </source>
</reference>
<dbReference type="Proteomes" id="UP000005876">
    <property type="component" value="Chromosome"/>
</dbReference>